<dbReference type="AlphaFoldDB" id="A0A173UGS5"/>
<dbReference type="Proteomes" id="UP000095727">
    <property type="component" value="Unassembled WGS sequence"/>
</dbReference>
<reference evidence="1 2" key="1">
    <citation type="submission" date="2015-09" db="EMBL/GenBank/DDBJ databases">
        <authorList>
            <consortium name="Pathogen Informatics"/>
        </authorList>
    </citation>
    <scope>NUCLEOTIDE SEQUENCE [LARGE SCALE GENOMIC DNA]</scope>
    <source>
        <strain evidence="1 2">2789STDY5834962</strain>
    </source>
</reference>
<evidence type="ECO:0000313" key="1">
    <source>
        <dbReference type="EMBL" id="CUN14049.1"/>
    </source>
</evidence>
<evidence type="ECO:0000313" key="2">
    <source>
        <dbReference type="Proteomes" id="UP000095727"/>
    </source>
</evidence>
<sequence>MLTPGNVVKVYKKEVLDNLVSGWNKVGFLSCKIYMEKELGKMKKELTTYDRGKCRKLFFL</sequence>
<dbReference type="EMBL" id="CYXR01000029">
    <property type="protein sequence ID" value="CUN14049.1"/>
    <property type="molecule type" value="Genomic_DNA"/>
</dbReference>
<accession>A0A173UGS5</accession>
<name>A0A173UGS5_9FIRM</name>
<protein>
    <submittedName>
        <fullName evidence="1">Uncharacterized protein</fullName>
    </submittedName>
</protein>
<proteinExistence type="predicted"/>
<gene>
    <name evidence="1" type="ORF">ERS852574_02958</name>
</gene>
<organism evidence="1 2">
    <name type="scientific">Coprococcus comes</name>
    <dbReference type="NCBI Taxonomy" id="410072"/>
    <lineage>
        <taxon>Bacteria</taxon>
        <taxon>Bacillati</taxon>
        <taxon>Bacillota</taxon>
        <taxon>Clostridia</taxon>
        <taxon>Lachnospirales</taxon>
        <taxon>Lachnospiraceae</taxon>
        <taxon>Coprococcus</taxon>
    </lineage>
</organism>
<dbReference type="RefSeq" id="WP_055158321.1">
    <property type="nucleotide sequence ID" value="NZ_CYXR01000029.1"/>
</dbReference>